<organism evidence="1">
    <name type="scientific">hydrocarbon metagenome</name>
    <dbReference type="NCBI Taxonomy" id="938273"/>
    <lineage>
        <taxon>unclassified sequences</taxon>
        <taxon>metagenomes</taxon>
        <taxon>ecological metagenomes</taxon>
    </lineage>
</organism>
<comment type="caution">
    <text evidence="1">The sequence shown here is derived from an EMBL/GenBank/DDBJ whole genome shotgun (WGS) entry which is preliminary data.</text>
</comment>
<protein>
    <submittedName>
        <fullName evidence="1">Uncharacterized protein</fullName>
    </submittedName>
</protein>
<reference evidence="1" key="1">
    <citation type="journal article" date="2015" name="Proc. Natl. Acad. Sci. U.S.A.">
        <title>Networks of energetic and metabolic interactions define dynamics in microbial communities.</title>
        <authorList>
            <person name="Embree M."/>
            <person name="Liu J.K."/>
            <person name="Al-Bassam M.M."/>
            <person name="Zengler K."/>
        </authorList>
    </citation>
    <scope>NUCLEOTIDE SEQUENCE</scope>
</reference>
<name>A0A0W8FQW5_9ZZZZ</name>
<dbReference type="AlphaFoldDB" id="A0A0W8FQW5"/>
<accession>A0A0W8FQW5</accession>
<sequence>MLKNPSVVIPDPMPGECPVIGNPVFLFLDCPVKPGNDRRWAGFTSPAQIPASLCSWDSSPYASPDKIGISDFH</sequence>
<evidence type="ECO:0000313" key="1">
    <source>
        <dbReference type="EMBL" id="KUG22707.1"/>
    </source>
</evidence>
<proteinExistence type="predicted"/>
<dbReference type="EMBL" id="LNQE01000943">
    <property type="protein sequence ID" value="KUG22707.1"/>
    <property type="molecule type" value="Genomic_DNA"/>
</dbReference>
<gene>
    <name evidence="1" type="ORF">ASZ90_007504</name>
</gene>